<evidence type="ECO:0000313" key="2">
    <source>
        <dbReference type="Proteomes" id="UP000752013"/>
    </source>
</evidence>
<dbReference type="AlphaFoldDB" id="A0A968GGD3"/>
<name>A0A968GGD3_9SPIO</name>
<dbReference type="EMBL" id="JAATLK010000004">
    <property type="protein sequence ID" value="NIZ47755.1"/>
    <property type="molecule type" value="Genomic_DNA"/>
</dbReference>
<proteinExistence type="predicted"/>
<sequence>MNLWGEFVAGFRLQYGDGTRIIVGYSYTSWVDQAIHDYQALCNGEAWQTAIKHASIFTWQNPLQDYVTWYRDRVIGWQAEKIATIQPLLQRMGFSVPTHEAIGMHAFNWKLAQGDCTYLKVIRQGDYDVEFFVLFS</sequence>
<keyword evidence="2" id="KW-1185">Reference proteome</keyword>
<reference evidence="1" key="1">
    <citation type="submission" date="2020-03" db="EMBL/GenBank/DDBJ databases">
        <title>Spirochaetal bacteria isolated from arthropods constitute a novel genus Entomospira genus novum within the order Spirochaetales.</title>
        <authorList>
            <person name="Grana-Miraglia L."/>
            <person name="Sikutova S."/>
            <person name="Fingerle V."/>
            <person name="Sing A."/>
            <person name="Castillo-Ramirez S."/>
            <person name="Margos G."/>
            <person name="Rudolf I."/>
        </authorList>
    </citation>
    <scope>NUCLEOTIDE SEQUENCE</scope>
    <source>
        <strain evidence="1">BR208</strain>
    </source>
</reference>
<protein>
    <submittedName>
        <fullName evidence="1">Uncharacterized protein</fullName>
    </submittedName>
</protein>
<accession>A0A968GGD3</accession>
<dbReference type="RefSeq" id="WP_167704499.1">
    <property type="nucleotide sequence ID" value="NZ_CP118171.1"/>
</dbReference>
<evidence type="ECO:0000313" key="1">
    <source>
        <dbReference type="EMBL" id="NIZ47755.1"/>
    </source>
</evidence>
<comment type="caution">
    <text evidence="1">The sequence shown here is derived from an EMBL/GenBank/DDBJ whole genome shotgun (WGS) entry which is preliminary data.</text>
</comment>
<organism evidence="1 2">
    <name type="scientific">Entomospira nematocerorum</name>
    <dbReference type="NCBI Taxonomy" id="2719987"/>
    <lineage>
        <taxon>Bacteria</taxon>
        <taxon>Pseudomonadati</taxon>
        <taxon>Spirochaetota</taxon>
        <taxon>Spirochaetia</taxon>
        <taxon>Spirochaetales</taxon>
        <taxon>Spirochaetaceae</taxon>
        <taxon>Entomospira</taxon>
    </lineage>
</organism>
<gene>
    <name evidence="1" type="ORF">HCT46_07495</name>
</gene>
<dbReference type="Proteomes" id="UP000752013">
    <property type="component" value="Unassembled WGS sequence"/>
</dbReference>